<dbReference type="InterPro" id="IPR050792">
    <property type="entry name" value="ADP-ribosylglycohydrolase"/>
</dbReference>
<name>A0A1R2B3D5_9CILI</name>
<comment type="similarity">
    <text evidence="1">Belongs to the ADP-ribosylglycohydrolase family.</text>
</comment>
<feature type="binding site" evidence="12">
    <location>
        <position position="56"/>
    </location>
    <ligand>
        <name>Mg(2+)</name>
        <dbReference type="ChEBI" id="CHEBI:18420"/>
        <label>1</label>
    </ligand>
</feature>
<evidence type="ECO:0000256" key="4">
    <source>
        <dbReference type="ARBA" id="ARBA00041057"/>
    </source>
</evidence>
<dbReference type="EC" id="3.2.1.143" evidence="2"/>
<dbReference type="Pfam" id="PF03747">
    <property type="entry name" value="ADP_ribosyl_GH"/>
    <property type="match status" value="1"/>
</dbReference>
<dbReference type="PANTHER" id="PTHR16222:SF24">
    <property type="entry name" value="ADP-RIBOSYLHYDROLASE ARH3"/>
    <property type="match status" value="1"/>
</dbReference>
<keyword evidence="3" id="KW-0378">Hydrolase</keyword>
<feature type="binding site" evidence="12">
    <location>
        <position position="263"/>
    </location>
    <ligand>
        <name>Mg(2+)</name>
        <dbReference type="ChEBI" id="CHEBI:18420"/>
        <label>1</label>
    </ligand>
</feature>
<evidence type="ECO:0000256" key="7">
    <source>
        <dbReference type="ARBA" id="ARBA00042722"/>
    </source>
</evidence>
<evidence type="ECO:0000256" key="5">
    <source>
        <dbReference type="ARBA" id="ARBA00042398"/>
    </source>
</evidence>
<dbReference type="AlphaFoldDB" id="A0A1R2B3D5"/>
<dbReference type="PANTHER" id="PTHR16222">
    <property type="entry name" value="ADP-RIBOSYLGLYCOHYDROLASE"/>
    <property type="match status" value="1"/>
</dbReference>
<proteinExistence type="inferred from homology"/>
<dbReference type="SUPFAM" id="SSF101478">
    <property type="entry name" value="ADP-ribosylglycohydrolase"/>
    <property type="match status" value="1"/>
</dbReference>
<evidence type="ECO:0000313" key="13">
    <source>
        <dbReference type="EMBL" id="OMJ71291.1"/>
    </source>
</evidence>
<organism evidence="13 14">
    <name type="scientific">Stentor coeruleus</name>
    <dbReference type="NCBI Taxonomy" id="5963"/>
    <lineage>
        <taxon>Eukaryota</taxon>
        <taxon>Sar</taxon>
        <taxon>Alveolata</taxon>
        <taxon>Ciliophora</taxon>
        <taxon>Postciliodesmatophora</taxon>
        <taxon>Heterotrichea</taxon>
        <taxon>Heterotrichida</taxon>
        <taxon>Stentoridae</taxon>
        <taxon>Stentor</taxon>
    </lineage>
</organism>
<comment type="caution">
    <text evidence="13">The sequence shown here is derived from an EMBL/GenBank/DDBJ whole genome shotgun (WGS) entry which is preliminary data.</text>
</comment>
<dbReference type="Proteomes" id="UP000187209">
    <property type="component" value="Unassembled WGS sequence"/>
</dbReference>
<evidence type="ECO:0000256" key="12">
    <source>
        <dbReference type="PIRSR" id="PIRSR605502-1"/>
    </source>
</evidence>
<dbReference type="OrthoDB" id="312812at2759"/>
<evidence type="ECO:0000256" key="9">
    <source>
        <dbReference type="ARBA" id="ARBA00043187"/>
    </source>
</evidence>
<keyword evidence="12" id="KW-0460">Magnesium</keyword>
<sequence>MGEHDRCRGCIFGAWLGDASGAVLEFRGRPSEEDLQRALDLPGGGAHNVGPGQITDDGELTCALLHGLIDGNSTFDLNKIATRYGQWILSKPFDLGGTLRKSLPKACNMKTHQAEMVRRGAKLSNTSQSNGCLMRISPMGIFCRNLPLEDIYTAVSEEVSLSHQNESAVQACCLWVICLCLLIKSGNRIESWERAKDFMQGKVNVEVADWIRMIDAPSCDLLVHKPSGWLKISFIYGLRYLIQGLNYTESITTIMRQGGDTDTNACIIGSLIAAADGYSTLPQERLQKVINWSPNNGGIKRPKWLRVSTCSEIVDRLIEIAPTTLRMIGSTSEYKTKTKQKY</sequence>
<evidence type="ECO:0000256" key="8">
    <source>
        <dbReference type="ARBA" id="ARBA00042850"/>
    </source>
</evidence>
<evidence type="ECO:0000256" key="11">
    <source>
        <dbReference type="ARBA" id="ARBA00049015"/>
    </source>
</evidence>
<reference evidence="13 14" key="1">
    <citation type="submission" date="2016-11" db="EMBL/GenBank/DDBJ databases">
        <title>The macronuclear genome of Stentor coeruleus: a giant cell with tiny introns.</title>
        <authorList>
            <person name="Slabodnick M."/>
            <person name="Ruby J.G."/>
            <person name="Reiff S.B."/>
            <person name="Swart E.C."/>
            <person name="Gosai S."/>
            <person name="Prabakaran S."/>
            <person name="Witkowska E."/>
            <person name="Larue G.E."/>
            <person name="Fisher S."/>
            <person name="Freeman R.M."/>
            <person name="Gunawardena J."/>
            <person name="Chu W."/>
            <person name="Stover N.A."/>
            <person name="Gregory B.D."/>
            <person name="Nowacki M."/>
            <person name="Derisi J."/>
            <person name="Roy S.W."/>
            <person name="Marshall W.F."/>
            <person name="Sood P."/>
        </authorList>
    </citation>
    <scope>NUCLEOTIDE SEQUENCE [LARGE SCALE GENOMIC DNA]</scope>
    <source>
        <strain evidence="13">WM001</strain>
    </source>
</reference>
<evidence type="ECO:0000256" key="3">
    <source>
        <dbReference type="ARBA" id="ARBA00022801"/>
    </source>
</evidence>
<dbReference type="EMBL" id="MPUH01001004">
    <property type="protein sequence ID" value="OMJ71291.1"/>
    <property type="molecule type" value="Genomic_DNA"/>
</dbReference>
<dbReference type="GO" id="GO:0046872">
    <property type="term" value="F:metal ion binding"/>
    <property type="evidence" value="ECO:0007669"/>
    <property type="project" value="UniProtKB-KW"/>
</dbReference>
<evidence type="ECO:0000256" key="1">
    <source>
        <dbReference type="ARBA" id="ARBA00010702"/>
    </source>
</evidence>
<comment type="catalytic activity">
    <reaction evidence="11">
        <text>alpha-NAD(+) + H2O = ADP-D-ribose + nicotinamide + H(+)</text>
        <dbReference type="Rhea" id="RHEA:68792"/>
        <dbReference type="ChEBI" id="CHEBI:15377"/>
        <dbReference type="ChEBI" id="CHEBI:15378"/>
        <dbReference type="ChEBI" id="CHEBI:17154"/>
        <dbReference type="ChEBI" id="CHEBI:57967"/>
        <dbReference type="ChEBI" id="CHEBI:77017"/>
    </reaction>
</comment>
<evidence type="ECO:0000256" key="6">
    <source>
        <dbReference type="ARBA" id="ARBA00042471"/>
    </source>
</evidence>
<dbReference type="GO" id="GO:0004649">
    <property type="term" value="F:poly(ADP-ribose) glycohydrolase activity"/>
    <property type="evidence" value="ECO:0007669"/>
    <property type="project" value="UniProtKB-EC"/>
</dbReference>
<gene>
    <name evidence="13" type="ORF">SteCoe_30530</name>
</gene>
<accession>A0A1R2B3D5</accession>
<evidence type="ECO:0000256" key="10">
    <source>
        <dbReference type="ARBA" id="ARBA00043193"/>
    </source>
</evidence>
<dbReference type="InterPro" id="IPR005502">
    <property type="entry name" value="Ribosyl_crysJ1"/>
</dbReference>
<evidence type="ECO:0000256" key="2">
    <source>
        <dbReference type="ARBA" id="ARBA00012255"/>
    </source>
</evidence>
<keyword evidence="12" id="KW-0479">Metal-binding</keyword>
<feature type="binding site" evidence="12">
    <location>
        <position position="55"/>
    </location>
    <ligand>
        <name>Mg(2+)</name>
        <dbReference type="ChEBI" id="CHEBI:18420"/>
        <label>1</label>
    </ligand>
</feature>
<evidence type="ECO:0000313" key="14">
    <source>
        <dbReference type="Proteomes" id="UP000187209"/>
    </source>
</evidence>
<comment type="cofactor">
    <cofactor evidence="12">
        <name>Mg(2+)</name>
        <dbReference type="ChEBI" id="CHEBI:18420"/>
    </cofactor>
    <text evidence="12">Binds 2 magnesium ions per subunit.</text>
</comment>
<feature type="binding site" evidence="12">
    <location>
        <position position="57"/>
    </location>
    <ligand>
        <name>Mg(2+)</name>
        <dbReference type="ChEBI" id="CHEBI:18420"/>
        <label>1</label>
    </ligand>
</feature>
<dbReference type="InterPro" id="IPR036705">
    <property type="entry name" value="Ribosyl_crysJ1_sf"/>
</dbReference>
<feature type="binding site" evidence="12">
    <location>
        <position position="262"/>
    </location>
    <ligand>
        <name>Mg(2+)</name>
        <dbReference type="ChEBI" id="CHEBI:18420"/>
        <label>1</label>
    </ligand>
</feature>
<protein>
    <recommendedName>
        <fullName evidence="4">ADP-ribosylhydrolase ARH3</fullName>
        <ecNumber evidence="2">3.2.1.143</ecNumber>
    </recommendedName>
    <alternativeName>
        <fullName evidence="5">ADP-ribose glycohydrolase ARH3</fullName>
    </alternativeName>
    <alternativeName>
        <fullName evidence="6">ADP-ribosylhydrolase 3</fullName>
    </alternativeName>
    <alternativeName>
        <fullName evidence="9">O-acetyl-ADP-ribose deacetylase ARH3</fullName>
    </alternativeName>
    <alternativeName>
        <fullName evidence="10">Poly(ADP-ribose) glycohydrolase ARH3</fullName>
    </alternativeName>
    <alternativeName>
        <fullName evidence="8">[Protein ADP-ribosylarginine] hydrolase-like protein 2</fullName>
    </alternativeName>
    <alternativeName>
        <fullName evidence="7">[Protein ADP-ribosylserine] hydrolase</fullName>
    </alternativeName>
</protein>
<feature type="binding site" evidence="12">
    <location>
        <position position="260"/>
    </location>
    <ligand>
        <name>Mg(2+)</name>
        <dbReference type="ChEBI" id="CHEBI:18420"/>
        <label>1</label>
    </ligand>
</feature>
<keyword evidence="14" id="KW-1185">Reference proteome</keyword>
<dbReference type="Gene3D" id="1.10.4080.10">
    <property type="entry name" value="ADP-ribosylation/Crystallin J1"/>
    <property type="match status" value="1"/>
</dbReference>